<dbReference type="EMBL" id="CP071182">
    <property type="protein sequence ID" value="QSO49063.1"/>
    <property type="molecule type" value="Genomic_DNA"/>
</dbReference>
<protein>
    <recommendedName>
        <fullName evidence="2">Anti-sigma-W factor RsiW</fullName>
    </recommendedName>
</protein>
<dbReference type="RefSeq" id="WP_206658377.1">
    <property type="nucleotide sequence ID" value="NZ_CP071182.1"/>
</dbReference>
<feature type="transmembrane region" description="Helical" evidence="4">
    <location>
        <begin position="93"/>
        <end position="115"/>
    </location>
</feature>
<keyword evidence="4" id="KW-0472">Membrane</keyword>
<proteinExistence type="inferred from homology"/>
<evidence type="ECO:0000256" key="3">
    <source>
        <dbReference type="SAM" id="MobiDB-lite"/>
    </source>
</evidence>
<gene>
    <name evidence="6" type="ORF">JZ786_09115</name>
</gene>
<dbReference type="KEGG" id="afx:JZ786_09115"/>
<dbReference type="InterPro" id="IPR041916">
    <property type="entry name" value="Anti_sigma_zinc_sf"/>
</dbReference>
<dbReference type="InterPro" id="IPR027383">
    <property type="entry name" value="Znf_put"/>
</dbReference>
<evidence type="ECO:0000259" key="5">
    <source>
        <dbReference type="Pfam" id="PF13490"/>
    </source>
</evidence>
<feature type="domain" description="Putative zinc-finger" evidence="5">
    <location>
        <begin position="8"/>
        <end position="36"/>
    </location>
</feature>
<feature type="region of interest" description="Disordered" evidence="3">
    <location>
        <begin position="332"/>
        <end position="356"/>
    </location>
</feature>
<evidence type="ECO:0000256" key="1">
    <source>
        <dbReference type="ARBA" id="ARBA00024353"/>
    </source>
</evidence>
<reference evidence="6 7" key="1">
    <citation type="submission" date="2021-02" db="EMBL/GenBank/DDBJ databases">
        <title>Alicyclobacillus curvatus sp. nov. and Alicyclobacillus mengziensis sp. nov., two acidophilic bacteria isolated from acid mine drainage.</title>
        <authorList>
            <person name="Huang Y."/>
        </authorList>
    </citation>
    <scope>NUCLEOTIDE SEQUENCE [LARGE SCALE GENOMIC DNA]</scope>
    <source>
        <strain evidence="6 7">S30H14</strain>
    </source>
</reference>
<keyword evidence="7" id="KW-1185">Reference proteome</keyword>
<dbReference type="Proteomes" id="UP000663505">
    <property type="component" value="Chromosome"/>
</dbReference>
<name>A0A9X7W1J7_9BACL</name>
<dbReference type="Gene3D" id="1.10.10.1320">
    <property type="entry name" value="Anti-sigma factor, zinc-finger domain"/>
    <property type="match status" value="1"/>
</dbReference>
<evidence type="ECO:0000313" key="7">
    <source>
        <dbReference type="Proteomes" id="UP000663505"/>
    </source>
</evidence>
<keyword evidence="4" id="KW-1133">Transmembrane helix</keyword>
<organism evidence="6 7">
    <name type="scientific">Alicyclobacillus mengziensis</name>
    <dbReference type="NCBI Taxonomy" id="2931921"/>
    <lineage>
        <taxon>Bacteria</taxon>
        <taxon>Bacillati</taxon>
        <taxon>Bacillota</taxon>
        <taxon>Bacilli</taxon>
        <taxon>Bacillales</taxon>
        <taxon>Alicyclobacillaceae</taxon>
        <taxon>Alicyclobacillus</taxon>
    </lineage>
</organism>
<evidence type="ECO:0000313" key="6">
    <source>
        <dbReference type="EMBL" id="QSO49063.1"/>
    </source>
</evidence>
<sequence length="501" mass="52988">MRHLQSRQVWAYLDGELEPKDELKFEHHVSVCGHCRNRVYEIKRLAKTVNRVLQRDVPDASPGFHANLVAALHDSQAATGRSVRRRKNNWSRVIMSGLSLAAAVCVAVGLGWYAVDRAHAGAVGLQGSVAVGPTTTQSAKNASHRTRGNAAHQVSGTDMTASNLTSQNVGTNSHSTASLMIQVPKSLVGQATIRIQTPSGRPIQGAHVAFVSDGRILGETVTSSIGWTQAMQLKVAVDPVLTPVFSKPGFTGQGVMTVVAWKHGYQPVVSYDVRVFEGGLNRFSQTLMMSPSTGANKAPAMAGYGFKQGTMGYNLQTLSAFVQWVESTVGNTSTPQSSSSSMSPETAGGSVPSSSRTAANGQIAVQVVDQNGHPVQGAEVAVVAGNSISFSAVTNAAGDTPLLGTKGIADWRFVGPWDIGNMSPRTAAVVVWKNGFAPAVGMYVPLSSTYPTTVHATLESLAWRKSMGWNNVDAPTNISPERSPTTANAVAYLSWVSGEGY</sequence>
<keyword evidence="4" id="KW-0812">Transmembrane</keyword>
<evidence type="ECO:0000256" key="2">
    <source>
        <dbReference type="ARBA" id="ARBA00024438"/>
    </source>
</evidence>
<comment type="similarity">
    <text evidence="1">Belongs to the zinc-associated anti-sigma factor (ZAS) superfamily. Anti-sigma-W factor family.</text>
</comment>
<dbReference type="AlphaFoldDB" id="A0A9X7W1J7"/>
<feature type="compositionally biased region" description="Low complexity" evidence="3">
    <location>
        <begin position="332"/>
        <end position="344"/>
    </location>
</feature>
<dbReference type="Pfam" id="PF13490">
    <property type="entry name" value="zf-HC2"/>
    <property type="match status" value="1"/>
</dbReference>
<evidence type="ECO:0000256" key="4">
    <source>
        <dbReference type="SAM" id="Phobius"/>
    </source>
</evidence>
<accession>A0A9X7W1J7</accession>